<accession>A0AAV4JR77</accession>
<gene>
    <name evidence="4" type="ORF">ElyMa_003437400</name>
</gene>
<evidence type="ECO:0000256" key="1">
    <source>
        <dbReference type="SAM" id="MobiDB-lite"/>
    </source>
</evidence>
<proteinExistence type="predicted"/>
<comment type="caution">
    <text evidence="4">The sequence shown here is derived from an EMBL/GenBank/DDBJ whole genome shotgun (WGS) entry which is preliminary data.</text>
</comment>
<evidence type="ECO:0000256" key="2">
    <source>
        <dbReference type="SAM" id="SignalP"/>
    </source>
</evidence>
<dbReference type="Proteomes" id="UP000762676">
    <property type="component" value="Unassembled WGS sequence"/>
</dbReference>
<feature type="signal peptide" evidence="2">
    <location>
        <begin position="1"/>
        <end position="22"/>
    </location>
</feature>
<keyword evidence="5" id="KW-1185">Reference proteome</keyword>
<reference evidence="4 5" key="1">
    <citation type="journal article" date="2021" name="Elife">
        <title>Chloroplast acquisition without the gene transfer in kleptoplastic sea slugs, Plakobranchus ocellatus.</title>
        <authorList>
            <person name="Maeda T."/>
            <person name="Takahashi S."/>
            <person name="Yoshida T."/>
            <person name="Shimamura S."/>
            <person name="Takaki Y."/>
            <person name="Nagai Y."/>
            <person name="Toyoda A."/>
            <person name="Suzuki Y."/>
            <person name="Arimoto A."/>
            <person name="Ishii H."/>
            <person name="Satoh N."/>
            <person name="Nishiyama T."/>
            <person name="Hasebe M."/>
            <person name="Maruyama T."/>
            <person name="Minagawa J."/>
            <person name="Obokata J."/>
            <person name="Shigenobu S."/>
        </authorList>
    </citation>
    <scope>NUCLEOTIDE SEQUENCE [LARGE SCALE GENOMIC DNA]</scope>
</reference>
<evidence type="ECO:0000259" key="3">
    <source>
        <dbReference type="Pfam" id="PF24324"/>
    </source>
</evidence>
<dbReference type="Pfam" id="PF24324">
    <property type="entry name" value="MYND_ZMYND11_ZMYD8"/>
    <property type="match status" value="1"/>
</dbReference>
<evidence type="ECO:0000313" key="5">
    <source>
        <dbReference type="Proteomes" id="UP000762676"/>
    </source>
</evidence>
<protein>
    <submittedName>
        <fullName evidence="4">Ankyrin repeat and MYND domain-containing protein 2</fullName>
    </submittedName>
</protein>
<sequence length="96" mass="10835">MLEMISNFVLTTFLLDFQVSYCNQTCQRLHWPTHKRFCAQLAKATTEEILAVKDDGKAVNGFMEDSEAELAKAKDMEATENIEDAKEKSKVSANES</sequence>
<feature type="region of interest" description="Disordered" evidence="1">
    <location>
        <begin position="70"/>
        <end position="96"/>
    </location>
</feature>
<feature type="compositionally biased region" description="Basic and acidic residues" evidence="1">
    <location>
        <begin position="70"/>
        <end position="90"/>
    </location>
</feature>
<dbReference type="GO" id="GO:0008270">
    <property type="term" value="F:zinc ion binding"/>
    <property type="evidence" value="ECO:0007669"/>
    <property type="project" value="UniProtKB-KW"/>
</dbReference>
<dbReference type="Gene3D" id="6.10.140.2220">
    <property type="match status" value="1"/>
</dbReference>
<feature type="chain" id="PRO_5043371677" evidence="2">
    <location>
        <begin position="23"/>
        <end position="96"/>
    </location>
</feature>
<dbReference type="SUPFAM" id="SSF144232">
    <property type="entry name" value="HIT/MYND zinc finger-like"/>
    <property type="match status" value="1"/>
</dbReference>
<feature type="domain" description="ZMYND11/ZMYD8 MYND zinc finger" evidence="3">
    <location>
        <begin position="18"/>
        <end position="38"/>
    </location>
</feature>
<dbReference type="InterPro" id="IPR057053">
    <property type="entry name" value="MYND_ZMYND11_ZMYD8"/>
</dbReference>
<dbReference type="EMBL" id="BMAT01007051">
    <property type="protein sequence ID" value="GFS25274.1"/>
    <property type="molecule type" value="Genomic_DNA"/>
</dbReference>
<name>A0AAV4JR77_9GAST</name>
<evidence type="ECO:0000313" key="4">
    <source>
        <dbReference type="EMBL" id="GFS25274.1"/>
    </source>
</evidence>
<dbReference type="AlphaFoldDB" id="A0AAV4JR77"/>
<organism evidence="4 5">
    <name type="scientific">Elysia marginata</name>
    <dbReference type="NCBI Taxonomy" id="1093978"/>
    <lineage>
        <taxon>Eukaryota</taxon>
        <taxon>Metazoa</taxon>
        <taxon>Spiralia</taxon>
        <taxon>Lophotrochozoa</taxon>
        <taxon>Mollusca</taxon>
        <taxon>Gastropoda</taxon>
        <taxon>Heterobranchia</taxon>
        <taxon>Euthyneura</taxon>
        <taxon>Panpulmonata</taxon>
        <taxon>Sacoglossa</taxon>
        <taxon>Placobranchoidea</taxon>
        <taxon>Plakobranchidae</taxon>
        <taxon>Elysia</taxon>
    </lineage>
</organism>
<keyword evidence="2" id="KW-0732">Signal</keyword>